<keyword evidence="2" id="KW-1185">Reference proteome</keyword>
<dbReference type="PANTHER" id="PTHR46104">
    <property type="entry name" value="GENE 9195-RELATED-RELATED"/>
    <property type="match status" value="1"/>
</dbReference>
<name>A0AAE0QSN5_9TELE</name>
<sequence length="187" mass="19824">VKGCLKCPAGFYCPEGISDPLPCQPGTFNPLEGQDALTDCRLCYPGKACTQVALKAPDVECMPGFVCPPGSARPNDPANACPPGTMSNRTDLTDRSQCQLCPARYACLRGTGGIQRPPLSCFAGHYCPIGTMFPTQHKCPAGTWNERSGLESESECRPCPRGWYCLAGVGVPSGRCSSGYYCPEGST</sequence>
<gene>
    <name evidence="1" type="ORF">QTP70_015142</name>
</gene>
<dbReference type="SMART" id="SM01411">
    <property type="entry name" value="Ephrin_rec_like"/>
    <property type="match status" value="2"/>
</dbReference>
<evidence type="ECO:0000313" key="2">
    <source>
        <dbReference type="Proteomes" id="UP001274896"/>
    </source>
</evidence>
<organism evidence="1 2">
    <name type="scientific">Hemibagrus guttatus</name>
    <dbReference type="NCBI Taxonomy" id="175788"/>
    <lineage>
        <taxon>Eukaryota</taxon>
        <taxon>Metazoa</taxon>
        <taxon>Chordata</taxon>
        <taxon>Craniata</taxon>
        <taxon>Vertebrata</taxon>
        <taxon>Euteleostomi</taxon>
        <taxon>Actinopterygii</taxon>
        <taxon>Neopterygii</taxon>
        <taxon>Teleostei</taxon>
        <taxon>Ostariophysi</taxon>
        <taxon>Siluriformes</taxon>
        <taxon>Bagridae</taxon>
        <taxon>Hemibagrus</taxon>
    </lineage>
</organism>
<dbReference type="Proteomes" id="UP001274896">
    <property type="component" value="Unassembled WGS sequence"/>
</dbReference>
<evidence type="ECO:0000313" key="1">
    <source>
        <dbReference type="EMBL" id="KAK3531186.1"/>
    </source>
</evidence>
<proteinExistence type="predicted"/>
<dbReference type="EMBL" id="JAUCMX010000011">
    <property type="protein sequence ID" value="KAK3531186.1"/>
    <property type="molecule type" value="Genomic_DNA"/>
</dbReference>
<dbReference type="AlphaFoldDB" id="A0AAE0QSN5"/>
<protein>
    <submittedName>
        <fullName evidence="1">Uncharacterized protein</fullName>
    </submittedName>
</protein>
<dbReference type="PANTHER" id="PTHR46104:SF1">
    <property type="entry name" value="GENE 9195-RELATED"/>
    <property type="match status" value="1"/>
</dbReference>
<accession>A0AAE0QSN5</accession>
<feature type="non-terminal residue" evidence="1">
    <location>
        <position position="1"/>
    </location>
</feature>
<dbReference type="InterPro" id="IPR009030">
    <property type="entry name" value="Growth_fac_rcpt_cys_sf"/>
</dbReference>
<comment type="caution">
    <text evidence="1">The sequence shown here is derived from an EMBL/GenBank/DDBJ whole genome shotgun (WGS) entry which is preliminary data.</text>
</comment>
<reference evidence="1" key="1">
    <citation type="submission" date="2023-06" db="EMBL/GenBank/DDBJ databases">
        <title>Male Hemibagrus guttatus genome.</title>
        <authorList>
            <person name="Bian C."/>
        </authorList>
    </citation>
    <scope>NUCLEOTIDE SEQUENCE</scope>
    <source>
        <strain evidence="1">Male_cb2023</strain>
        <tissue evidence="1">Muscle</tissue>
    </source>
</reference>
<dbReference type="SUPFAM" id="SSF57184">
    <property type="entry name" value="Growth factor receptor domain"/>
    <property type="match status" value="1"/>
</dbReference>